<dbReference type="Pfam" id="PF03319">
    <property type="entry name" value="EutN_CcmL"/>
    <property type="match status" value="1"/>
</dbReference>
<accession>A0A1H3ZAR8</accession>
<dbReference type="Proteomes" id="UP000199397">
    <property type="component" value="Unassembled WGS sequence"/>
</dbReference>
<comment type="subcellular location">
    <subcellularLocation>
        <location evidence="1">Bacterial microcompartment</location>
    </subcellularLocation>
</comment>
<dbReference type="InterPro" id="IPR004992">
    <property type="entry name" value="EutN_CcmL"/>
</dbReference>
<evidence type="ECO:0000313" key="4">
    <source>
        <dbReference type="Proteomes" id="UP000199397"/>
    </source>
</evidence>
<sequence length="81" mass="8663">MEIMRVQSDLVATQRVPGLKAMSLRVLVDSKGAKNVACDPVGAPPGAWVFTISGSAARYALKDPKVLTDLTIGGIIDHWEE</sequence>
<gene>
    <name evidence="3" type="ORF">SAMN05660964_01103</name>
</gene>
<keyword evidence="2" id="KW-1283">Bacterial microcompartment</keyword>
<dbReference type="Gene3D" id="2.40.50.220">
    <property type="entry name" value="EutN/Ccml"/>
    <property type="match status" value="1"/>
</dbReference>
<dbReference type="InterPro" id="IPR014077">
    <property type="entry name" value="CsoS4B"/>
</dbReference>
<evidence type="ECO:0000313" key="3">
    <source>
        <dbReference type="EMBL" id="SEA20451.1"/>
    </source>
</evidence>
<evidence type="ECO:0000256" key="2">
    <source>
        <dbReference type="ARBA" id="ARBA00024446"/>
    </source>
</evidence>
<dbReference type="RefSeq" id="WP_093066214.1">
    <property type="nucleotide sequence ID" value="NZ_FNQP01000005.1"/>
</dbReference>
<dbReference type="InterPro" id="IPR036677">
    <property type="entry name" value="EutN_CcmL_sf"/>
</dbReference>
<dbReference type="EMBL" id="FNQP01000005">
    <property type="protein sequence ID" value="SEA20451.1"/>
    <property type="molecule type" value="Genomic_DNA"/>
</dbReference>
<organism evidence="3 4">
    <name type="scientific">Thiothrix caldifontis</name>
    <dbReference type="NCBI Taxonomy" id="525918"/>
    <lineage>
        <taxon>Bacteria</taxon>
        <taxon>Pseudomonadati</taxon>
        <taxon>Pseudomonadota</taxon>
        <taxon>Gammaproteobacteria</taxon>
        <taxon>Thiotrichales</taxon>
        <taxon>Thiotrichaceae</taxon>
        <taxon>Thiothrix</taxon>
    </lineage>
</organism>
<dbReference type="SUPFAM" id="SSF159133">
    <property type="entry name" value="EutN/CcmL-like"/>
    <property type="match status" value="1"/>
</dbReference>
<dbReference type="PROSITE" id="PS51932">
    <property type="entry name" value="BMV"/>
    <property type="match status" value="1"/>
</dbReference>
<dbReference type="NCBIfam" id="TIGR02704">
    <property type="entry name" value="carboxysome_B"/>
    <property type="match status" value="1"/>
</dbReference>
<dbReference type="AlphaFoldDB" id="A0A1H3ZAR8"/>
<dbReference type="OrthoDB" id="540628at2"/>
<evidence type="ECO:0000256" key="1">
    <source>
        <dbReference type="ARBA" id="ARBA00024322"/>
    </source>
</evidence>
<dbReference type="CDD" id="cd01614">
    <property type="entry name" value="EutN_CcmL"/>
    <property type="match status" value="1"/>
</dbReference>
<keyword evidence="4" id="KW-1185">Reference proteome</keyword>
<reference evidence="3 4" key="1">
    <citation type="submission" date="2016-10" db="EMBL/GenBank/DDBJ databases">
        <authorList>
            <person name="de Groot N.N."/>
        </authorList>
    </citation>
    <scope>NUCLEOTIDE SEQUENCE [LARGE SCALE GENOMIC DNA]</scope>
    <source>
        <strain evidence="3 4">DSM 21228</strain>
    </source>
</reference>
<proteinExistence type="predicted"/>
<dbReference type="GO" id="GO:0031469">
    <property type="term" value="C:bacterial microcompartment"/>
    <property type="evidence" value="ECO:0007669"/>
    <property type="project" value="UniProtKB-SubCell"/>
</dbReference>
<name>A0A1H3ZAR8_9GAMM</name>
<protein>
    <submittedName>
        <fullName evidence="3">Carboxysome peptide B</fullName>
    </submittedName>
</protein>
<dbReference type="STRING" id="525918.SAMN05660964_01103"/>